<keyword evidence="4" id="KW-1185">Reference proteome</keyword>
<gene>
    <name evidence="3" type="ORF">ACFOEK_19130</name>
</gene>
<dbReference type="Proteomes" id="UP001595476">
    <property type="component" value="Unassembled WGS sequence"/>
</dbReference>
<evidence type="ECO:0000313" key="4">
    <source>
        <dbReference type="Proteomes" id="UP001595476"/>
    </source>
</evidence>
<keyword evidence="1" id="KW-0732">Signal</keyword>
<proteinExistence type="predicted"/>
<evidence type="ECO:0000256" key="1">
    <source>
        <dbReference type="SAM" id="SignalP"/>
    </source>
</evidence>
<dbReference type="EMBL" id="JBHRSZ010000007">
    <property type="protein sequence ID" value="MFC3153160.1"/>
    <property type="molecule type" value="Genomic_DNA"/>
</dbReference>
<sequence>MNTLKPLYFSVALASVPSLALAELQLMDEGSLSDVTGQAGITVEIESKVSIGSLSYIDDGNPLSLEEIEIHNSRDSSKGAKSYIMIDAVDGAGGPDQLHVRSITEEARLQVGEIRVNSANTAPNSFGLIALDYDMENYFQMTGGGLLNADKGMTIFNYNSRIFGLQRDADGNVQLDGNGNPITKGAEFFYRDNGNDLMVSFDYEHWGTNWTLDVVDDPYKAGKEALLITFPDHHFNLTVDQIKFDTNNFASDPSASTMEGNPNVGMITASADVSGELYISAGGKDPEQGLTFNYDRTLSNGDFRYIDTDNGGKQYEVALTGVTHQSQVTNLTFDVIDDSVWLQTERSQGAIDIENIFIGTKYNSGNDVGKLSLGSVHVDYLFEDQIVDGTTYTNSLQLTPKGNQYGGDQGITINTNWSLANADIGYTDNGNTVWVSGIKSYGSGAVIVDLIDASYLYTNNVVDPSEDPFFDGLRIGFEDVVGHYSIDGFRVGDDKNSAELQGGTELLLPLKIFQEADFTLNGHMTVLPGGADNDGLTFNGDIHLTDSTFGISVDQDRSGLWLDDVTYDIYMRDAKLDVNKDGLVLNRGWFASTMDVGNVRFGDKDSGDSLGRIVLSRLEHDSTLSISSGGAGTVCIGGTGTTQAICEQEDPITKEPGGRWEDRGDQGVTVTINSKFVDKDSLNADELAIVNGMDPNADTKLGWYRSDGKVGIEAVGISTDEDGLTVQLGLDVAETVVKDVDTTDGLLKRVLLDPTGHEELVADADLEAKLTSGYTNPVGFAVDTKVEFKQLNIDRINMNHHVGGAQPIFYGAQFENVSLRANITATPIR</sequence>
<feature type="chain" id="PRO_5045848601" evidence="1">
    <location>
        <begin position="23"/>
        <end position="829"/>
    </location>
</feature>
<accession>A0ABV7HL30</accession>
<evidence type="ECO:0000259" key="2">
    <source>
        <dbReference type="Pfam" id="PF19657"/>
    </source>
</evidence>
<feature type="domain" description="DUF6160" evidence="2">
    <location>
        <begin position="1"/>
        <end position="87"/>
    </location>
</feature>
<dbReference type="Pfam" id="PF19657">
    <property type="entry name" value="DUF6160"/>
    <property type="match status" value="1"/>
</dbReference>
<reference evidence="4" key="1">
    <citation type="journal article" date="2019" name="Int. J. Syst. Evol. Microbiol.">
        <title>The Global Catalogue of Microorganisms (GCM) 10K type strain sequencing project: providing services to taxonomists for standard genome sequencing and annotation.</title>
        <authorList>
            <consortium name="The Broad Institute Genomics Platform"/>
            <consortium name="The Broad Institute Genome Sequencing Center for Infectious Disease"/>
            <person name="Wu L."/>
            <person name="Ma J."/>
        </authorList>
    </citation>
    <scope>NUCLEOTIDE SEQUENCE [LARGE SCALE GENOMIC DNA]</scope>
    <source>
        <strain evidence="4">KCTC 52438</strain>
    </source>
</reference>
<feature type="signal peptide" evidence="1">
    <location>
        <begin position="1"/>
        <end position="22"/>
    </location>
</feature>
<evidence type="ECO:0000313" key="3">
    <source>
        <dbReference type="EMBL" id="MFC3153160.1"/>
    </source>
</evidence>
<dbReference type="InterPro" id="IPR046158">
    <property type="entry name" value="DUF6160"/>
</dbReference>
<organism evidence="3 4">
    <name type="scientific">Litoribrevibacter euphylliae</name>
    <dbReference type="NCBI Taxonomy" id="1834034"/>
    <lineage>
        <taxon>Bacteria</taxon>
        <taxon>Pseudomonadati</taxon>
        <taxon>Pseudomonadota</taxon>
        <taxon>Gammaproteobacteria</taxon>
        <taxon>Oceanospirillales</taxon>
        <taxon>Oceanospirillaceae</taxon>
        <taxon>Litoribrevibacter</taxon>
    </lineage>
</organism>
<dbReference type="RefSeq" id="WP_386723074.1">
    <property type="nucleotide sequence ID" value="NZ_JBHRSZ010000007.1"/>
</dbReference>
<comment type="caution">
    <text evidence="3">The sequence shown here is derived from an EMBL/GenBank/DDBJ whole genome shotgun (WGS) entry which is preliminary data.</text>
</comment>
<name>A0ABV7HL30_9GAMM</name>
<protein>
    <submittedName>
        <fullName evidence="3">DUF6160 family protein</fullName>
    </submittedName>
</protein>